<accession>A0A6A5F9X8</accession>
<evidence type="ECO:0000313" key="2">
    <source>
        <dbReference type="Proteomes" id="UP000465112"/>
    </source>
</evidence>
<sequence length="102" mass="11913">MKFLKAVSWGLVLCELYERGVPVQFLGEAEIWELESFVKCWLPNAVKEYRQWEREWVFCVRHIKAERLAVPGRRRSQFIAATLKEAVNCICGVGGQVRAELW</sequence>
<proteinExistence type="predicted"/>
<evidence type="ECO:0000313" key="1">
    <source>
        <dbReference type="EMBL" id="KAF1387285.1"/>
    </source>
</evidence>
<dbReference type="AlphaFoldDB" id="A0A6A5F9X8"/>
<gene>
    <name evidence="1" type="ORF">PFLUV_G00103810</name>
</gene>
<comment type="caution">
    <text evidence="1">The sequence shown here is derived from an EMBL/GenBank/DDBJ whole genome shotgun (WGS) entry which is preliminary data.</text>
</comment>
<keyword evidence="2" id="KW-1185">Reference proteome</keyword>
<dbReference type="EMBL" id="VHII01000008">
    <property type="protein sequence ID" value="KAF1387285.1"/>
    <property type="molecule type" value="Genomic_DNA"/>
</dbReference>
<organism evidence="1 2">
    <name type="scientific">Perca fluviatilis</name>
    <name type="common">European perch</name>
    <dbReference type="NCBI Taxonomy" id="8168"/>
    <lineage>
        <taxon>Eukaryota</taxon>
        <taxon>Metazoa</taxon>
        <taxon>Chordata</taxon>
        <taxon>Craniata</taxon>
        <taxon>Vertebrata</taxon>
        <taxon>Euteleostomi</taxon>
        <taxon>Actinopterygii</taxon>
        <taxon>Neopterygii</taxon>
        <taxon>Teleostei</taxon>
        <taxon>Neoteleostei</taxon>
        <taxon>Acanthomorphata</taxon>
        <taxon>Eupercaria</taxon>
        <taxon>Perciformes</taxon>
        <taxon>Percoidei</taxon>
        <taxon>Percidae</taxon>
        <taxon>Percinae</taxon>
        <taxon>Perca</taxon>
    </lineage>
</organism>
<dbReference type="Proteomes" id="UP000465112">
    <property type="component" value="Chromosome 8"/>
</dbReference>
<protein>
    <submittedName>
        <fullName evidence="1">Uncharacterized protein</fullName>
    </submittedName>
</protein>
<name>A0A6A5F9X8_PERFL</name>
<reference evidence="1 2" key="1">
    <citation type="submission" date="2019-06" db="EMBL/GenBank/DDBJ databases">
        <title>A chromosome-scale genome assembly of the European perch, Perca fluviatilis.</title>
        <authorList>
            <person name="Roques C."/>
            <person name="Zahm M."/>
            <person name="Cabau C."/>
            <person name="Klopp C."/>
            <person name="Bouchez O."/>
            <person name="Donnadieu C."/>
            <person name="Kuhl H."/>
            <person name="Gislard M."/>
            <person name="Guendouz S."/>
            <person name="Journot L."/>
            <person name="Haffray P."/>
            <person name="Bestin A."/>
            <person name="Morvezen R."/>
            <person name="Feron R."/>
            <person name="Wen M."/>
            <person name="Jouanno E."/>
            <person name="Herpin A."/>
            <person name="Schartl M."/>
            <person name="Postlethwait J."/>
            <person name="Schaerlinger B."/>
            <person name="Chardard D."/>
            <person name="Lecocq T."/>
            <person name="Poncet C."/>
            <person name="Jaffrelo L."/>
            <person name="Lampietro C."/>
            <person name="Guiguen Y."/>
        </authorList>
    </citation>
    <scope>NUCLEOTIDE SEQUENCE [LARGE SCALE GENOMIC DNA]</scope>
    <source>
        <tissue evidence="1">Blood</tissue>
    </source>
</reference>